<evidence type="ECO:0000256" key="1">
    <source>
        <dbReference type="ARBA" id="ARBA00022729"/>
    </source>
</evidence>
<evidence type="ECO:0008006" key="4">
    <source>
        <dbReference type="Google" id="ProtNLM"/>
    </source>
</evidence>
<feature type="signal peptide" evidence="2">
    <location>
        <begin position="1"/>
        <end position="33"/>
    </location>
</feature>
<keyword evidence="1 2" id="KW-0732">Signal</keyword>
<accession>A0A1B6LBL7</accession>
<feature type="chain" id="PRO_5008587333" description="MD-2-related lipid-recognition domain-containing protein" evidence="2">
    <location>
        <begin position="34"/>
        <end position="187"/>
    </location>
</feature>
<feature type="non-terminal residue" evidence="3">
    <location>
        <position position="1"/>
    </location>
</feature>
<organism evidence="3">
    <name type="scientific">Graphocephala atropunctata</name>
    <dbReference type="NCBI Taxonomy" id="36148"/>
    <lineage>
        <taxon>Eukaryota</taxon>
        <taxon>Metazoa</taxon>
        <taxon>Ecdysozoa</taxon>
        <taxon>Arthropoda</taxon>
        <taxon>Hexapoda</taxon>
        <taxon>Insecta</taxon>
        <taxon>Pterygota</taxon>
        <taxon>Neoptera</taxon>
        <taxon>Paraneoptera</taxon>
        <taxon>Hemiptera</taxon>
        <taxon>Auchenorrhyncha</taxon>
        <taxon>Membracoidea</taxon>
        <taxon>Cicadellidae</taxon>
        <taxon>Cicadellinae</taxon>
        <taxon>Cicadellini</taxon>
        <taxon>Graphocephala</taxon>
    </lineage>
</organism>
<dbReference type="AlphaFoldDB" id="A0A1B6LBL7"/>
<gene>
    <name evidence="3" type="ORF">g.4793</name>
</gene>
<protein>
    <recommendedName>
        <fullName evidence="4">MD-2-related lipid-recognition domain-containing protein</fullName>
    </recommendedName>
</protein>
<dbReference type="EMBL" id="GEBQ01019043">
    <property type="protein sequence ID" value="JAT20934.1"/>
    <property type="molecule type" value="Transcribed_RNA"/>
</dbReference>
<sequence>AMAVAAMGVFRAGMLVLMAGLVSSRLRTPPALAQYFINWDGGMRACEGTENKVFDMEKLVVEKKSKSMLALVGDVGLTQETTNTVKFELTIMKNVNGNYEYLTKVTEPNLCDHISENNKPWTPFVKEMGITGCPIPKKVYTFKKSALDTAGFPLSVAQAGQYRAKIEMFERGERTVCLEADVSVQAL</sequence>
<dbReference type="PANTHER" id="PTHR21112">
    <property type="entry name" value="CHEMOSENSORY PROTEIN A 29A-RELATED"/>
    <property type="match status" value="1"/>
</dbReference>
<reference evidence="3" key="1">
    <citation type="submission" date="2015-11" db="EMBL/GenBank/DDBJ databases">
        <title>De novo transcriptome assembly of four potential Pierce s Disease insect vectors from Arizona vineyards.</title>
        <authorList>
            <person name="Tassone E.E."/>
        </authorList>
    </citation>
    <scope>NUCLEOTIDE SEQUENCE</scope>
</reference>
<dbReference type="InterPro" id="IPR010512">
    <property type="entry name" value="DUF1091"/>
</dbReference>
<dbReference type="Gene3D" id="2.70.220.10">
    <property type="entry name" value="Ganglioside GM2 activator"/>
    <property type="match status" value="1"/>
</dbReference>
<dbReference type="Pfam" id="PF06477">
    <property type="entry name" value="DUF1091"/>
    <property type="match status" value="1"/>
</dbReference>
<dbReference type="InterPro" id="IPR036846">
    <property type="entry name" value="GM2-AP_sf"/>
</dbReference>
<dbReference type="SUPFAM" id="SSF63707">
    <property type="entry name" value="Ganglioside M2 (gm2) activator"/>
    <property type="match status" value="1"/>
</dbReference>
<evidence type="ECO:0000256" key="2">
    <source>
        <dbReference type="SAM" id="SignalP"/>
    </source>
</evidence>
<proteinExistence type="predicted"/>
<name>A0A1B6LBL7_9HEMI</name>
<dbReference type="PANTHER" id="PTHR21112:SF0">
    <property type="entry name" value="CHEMOSENSORY PROTEIN A 29A-RELATED"/>
    <property type="match status" value="1"/>
</dbReference>
<evidence type="ECO:0000313" key="3">
    <source>
        <dbReference type="EMBL" id="JAT20934.1"/>
    </source>
</evidence>